<keyword evidence="4" id="KW-1185">Reference proteome</keyword>
<dbReference type="PROSITE" id="PS50002">
    <property type="entry name" value="SH3"/>
    <property type="match status" value="1"/>
</dbReference>
<proteinExistence type="predicted"/>
<accession>A0A807LHL7</accession>
<dbReference type="InterPro" id="IPR036028">
    <property type="entry name" value="SH3-like_dom_sf"/>
</dbReference>
<dbReference type="AlphaFoldDB" id="A0A807LHL7"/>
<evidence type="ECO:0000313" key="3">
    <source>
        <dbReference type="EMBL" id="APZ05911.1"/>
    </source>
</evidence>
<dbReference type="Gene3D" id="2.30.30.40">
    <property type="entry name" value="SH3 Domains"/>
    <property type="match status" value="2"/>
</dbReference>
<dbReference type="SMART" id="SM00326">
    <property type="entry name" value="SH3"/>
    <property type="match status" value="2"/>
</dbReference>
<dbReference type="PIRSF" id="PIRSF034961">
    <property type="entry name" value="UCP034961_SH3_2"/>
    <property type="match status" value="1"/>
</dbReference>
<reference evidence="3 4" key="1">
    <citation type="submission" date="2017-01" db="EMBL/GenBank/DDBJ databases">
        <authorList>
            <person name="Cao J.-M."/>
        </authorList>
    </citation>
    <scope>NUCLEOTIDE SEQUENCE [LARGE SCALE GENOMIC DNA]</scope>
    <source>
        <strain evidence="3 4">888-76</strain>
    </source>
</reference>
<name>A0A807LHL7_9ENTR</name>
<dbReference type="EMBL" id="CP019445">
    <property type="protein sequence ID" value="APZ05911.1"/>
    <property type="molecule type" value="Genomic_DNA"/>
</dbReference>
<protein>
    <submittedName>
        <fullName evidence="3">Ligand-binding protein SH3</fullName>
    </submittedName>
</protein>
<gene>
    <name evidence="3" type="ORF">BWI95_13075</name>
</gene>
<sequence>MKAVSYPLQTTVKVIRDYRSAYPDPLTIREGERAQISHCDLQWRGWIWVTLESGKAGWAPQQLFTPVSAHQGVCQQPYCAHELTVQTGEQLTVHQSLNGWYLAEKADGDLGWVPQEHVAPV</sequence>
<evidence type="ECO:0000259" key="2">
    <source>
        <dbReference type="PROSITE" id="PS50002"/>
    </source>
</evidence>
<evidence type="ECO:0000256" key="1">
    <source>
        <dbReference type="ARBA" id="ARBA00022443"/>
    </source>
</evidence>
<dbReference type="InterPro" id="IPR001452">
    <property type="entry name" value="SH3_domain"/>
</dbReference>
<dbReference type="SUPFAM" id="SSF50044">
    <property type="entry name" value="SH3-domain"/>
    <property type="match status" value="2"/>
</dbReference>
<organism evidence="3 4">
    <name type="scientific">Kosakonia cowanii JCM 10956 = DSM 18146</name>
    <dbReference type="NCBI Taxonomy" id="1300165"/>
    <lineage>
        <taxon>Bacteria</taxon>
        <taxon>Pseudomonadati</taxon>
        <taxon>Pseudomonadota</taxon>
        <taxon>Gammaproteobacteria</taxon>
        <taxon>Enterobacterales</taxon>
        <taxon>Enterobacteriaceae</taxon>
        <taxon>Kosakonia</taxon>
    </lineage>
</organism>
<dbReference type="RefSeq" id="WP_054804102.1">
    <property type="nucleotide sequence ID" value="NZ_CP019445.1"/>
</dbReference>
<dbReference type="Pfam" id="PF07653">
    <property type="entry name" value="SH3_2"/>
    <property type="match status" value="2"/>
</dbReference>
<dbReference type="KEGG" id="kco:BWI95_13075"/>
<keyword evidence="1" id="KW-0728">SH3 domain</keyword>
<dbReference type="InterPro" id="IPR014593">
    <property type="entry name" value="UCP034961_SH3_2"/>
</dbReference>
<feature type="domain" description="SH3" evidence="2">
    <location>
        <begin position="67"/>
        <end position="121"/>
    </location>
</feature>
<dbReference type="Proteomes" id="UP000187148">
    <property type="component" value="Chromosome"/>
</dbReference>
<evidence type="ECO:0000313" key="4">
    <source>
        <dbReference type="Proteomes" id="UP000187148"/>
    </source>
</evidence>